<accession>A0A545UZG2</accession>
<evidence type="ECO:0000313" key="2">
    <source>
        <dbReference type="Proteomes" id="UP000315783"/>
    </source>
</evidence>
<dbReference type="InterPro" id="IPR053178">
    <property type="entry name" value="Osmoadaptation_assoc"/>
</dbReference>
<dbReference type="PANTHER" id="PTHR38111">
    <property type="entry name" value="ZN(2)-C6 FUNGAL-TYPE DOMAIN-CONTAINING PROTEIN-RELATED"/>
    <property type="match status" value="1"/>
</dbReference>
<protein>
    <submittedName>
        <fullName evidence="1">C6 finger domain-containing protein</fullName>
    </submittedName>
</protein>
<keyword evidence="2" id="KW-1185">Reference proteome</keyword>
<dbReference type="EMBL" id="SPUK01000009">
    <property type="protein sequence ID" value="TQV94854.1"/>
    <property type="molecule type" value="Genomic_DNA"/>
</dbReference>
<name>A0A545UZG2_9HYPO</name>
<reference evidence="1 2" key="1">
    <citation type="journal article" date="2019" name="Appl. Microbiol. Biotechnol.">
        <title>Genome sequence of Isaria javanica and comparative genome analysis insights into family S53 peptidase evolution in fungal entomopathogens.</title>
        <authorList>
            <person name="Lin R."/>
            <person name="Zhang X."/>
            <person name="Xin B."/>
            <person name="Zou M."/>
            <person name="Gao Y."/>
            <person name="Qin F."/>
            <person name="Hu Q."/>
            <person name="Xie B."/>
            <person name="Cheng X."/>
        </authorList>
    </citation>
    <scope>NUCLEOTIDE SEQUENCE [LARGE SCALE GENOMIC DNA]</scope>
    <source>
        <strain evidence="1 2">IJ1G</strain>
    </source>
</reference>
<comment type="caution">
    <text evidence="1">The sequence shown here is derived from an EMBL/GenBank/DDBJ whole genome shotgun (WGS) entry which is preliminary data.</text>
</comment>
<sequence>MPDSRIPPMMKLDGFRDGIVISHLLVKFQAIIEGNTPESTDAPTFTDIFLVGNHQSTAYISGLSVAEALFGRLHGDDALIQHSAILYGRGLKRLQFDLQNIEKEEIRAHSYMNLWSSIFLGMYEMMTASTPMNWLEHSRGLSALMQSIGPYAFQETSARRLFYSNRLFIATAGIATKKRTFLEDYEWKTIPWAALDPLPRPVTILLQDIFCDIPGFMEDAVRLGPCSSKEKSPALGDLQTKIINAYMATDSLRWIWEEEYPNACWEVPVTAGLTHESGESSPLPFTTMLHFSDFDRAIDVIYFNVIRLLVCELADEAGLSPEALLQSSSVDTTTTGPFSNAILPPGRGGVQDFALEICRTVQYLVHGDTDSLGTLVLMFPLRVASHHLQHQPSVLKWISWILAKFTAKKGFKLGEYVLDMTSVK</sequence>
<dbReference type="AlphaFoldDB" id="A0A545UZG2"/>
<dbReference type="OrthoDB" id="3525185at2759"/>
<proteinExistence type="predicted"/>
<dbReference type="Proteomes" id="UP000315783">
    <property type="component" value="Unassembled WGS sequence"/>
</dbReference>
<evidence type="ECO:0000313" key="1">
    <source>
        <dbReference type="EMBL" id="TQV94854.1"/>
    </source>
</evidence>
<organism evidence="1 2">
    <name type="scientific">Cordyceps javanica</name>
    <dbReference type="NCBI Taxonomy" id="43265"/>
    <lineage>
        <taxon>Eukaryota</taxon>
        <taxon>Fungi</taxon>
        <taxon>Dikarya</taxon>
        <taxon>Ascomycota</taxon>
        <taxon>Pezizomycotina</taxon>
        <taxon>Sordariomycetes</taxon>
        <taxon>Hypocreomycetidae</taxon>
        <taxon>Hypocreales</taxon>
        <taxon>Cordycipitaceae</taxon>
        <taxon>Cordyceps</taxon>
    </lineage>
</organism>
<gene>
    <name evidence="1" type="ORF">IF1G_06865</name>
</gene>
<dbReference type="STRING" id="43265.A0A545UZG2"/>